<reference evidence="6" key="1">
    <citation type="submission" date="2016-01" db="EMBL/GenBank/DDBJ databases">
        <title>Reference transcriptome for the parasite Schistocephalus solidus: insights into the molecular evolution of parasitism.</title>
        <authorList>
            <person name="Hebert F.O."/>
            <person name="Grambauer S."/>
            <person name="Barber I."/>
            <person name="Landry C.R."/>
            <person name="Aubin-Horth N."/>
        </authorList>
    </citation>
    <scope>NUCLEOTIDE SEQUENCE</scope>
</reference>
<protein>
    <recommendedName>
        <fullName evidence="4">Serine/threonine-protein phosphatase 2A 55 kDa regulatory subunit B</fullName>
    </recommendedName>
</protein>
<feature type="compositionally biased region" description="Basic residues" evidence="5">
    <location>
        <begin position="470"/>
        <end position="479"/>
    </location>
</feature>
<dbReference type="InterPro" id="IPR036322">
    <property type="entry name" value="WD40_repeat_dom_sf"/>
</dbReference>
<evidence type="ECO:0000256" key="2">
    <source>
        <dbReference type="ARBA" id="ARBA00022574"/>
    </source>
</evidence>
<dbReference type="GO" id="GO:0019888">
    <property type="term" value="F:protein phosphatase regulator activity"/>
    <property type="evidence" value="ECO:0007669"/>
    <property type="project" value="InterPro"/>
</dbReference>
<feature type="region of interest" description="Disordered" evidence="5">
    <location>
        <begin position="652"/>
        <end position="672"/>
    </location>
</feature>
<dbReference type="AlphaFoldDB" id="A0A0X3P8F7"/>
<feature type="compositionally biased region" description="Polar residues" evidence="5">
    <location>
        <begin position="600"/>
        <end position="611"/>
    </location>
</feature>
<evidence type="ECO:0000256" key="1">
    <source>
        <dbReference type="ARBA" id="ARBA00008259"/>
    </source>
</evidence>
<dbReference type="SMART" id="SM00320">
    <property type="entry name" value="WD40"/>
    <property type="match status" value="6"/>
</dbReference>
<organism evidence="6">
    <name type="scientific">Schistocephalus solidus</name>
    <name type="common">Tapeworm</name>
    <dbReference type="NCBI Taxonomy" id="70667"/>
    <lineage>
        <taxon>Eukaryota</taxon>
        <taxon>Metazoa</taxon>
        <taxon>Spiralia</taxon>
        <taxon>Lophotrochozoa</taxon>
        <taxon>Platyhelminthes</taxon>
        <taxon>Cestoda</taxon>
        <taxon>Eucestoda</taxon>
        <taxon>Diphyllobothriidea</taxon>
        <taxon>Diphyllobothriidae</taxon>
        <taxon>Schistocephalus</taxon>
    </lineage>
</organism>
<feature type="region of interest" description="Disordered" evidence="5">
    <location>
        <begin position="701"/>
        <end position="720"/>
    </location>
</feature>
<dbReference type="Pfam" id="PF00400">
    <property type="entry name" value="WD40"/>
    <property type="match status" value="1"/>
</dbReference>
<dbReference type="PANTHER" id="PTHR11871">
    <property type="entry name" value="PROTEIN PHOSPHATASE PP2A REGULATORY SUBUNIT B"/>
    <property type="match status" value="1"/>
</dbReference>
<keyword evidence="3 4" id="KW-0677">Repeat</keyword>
<evidence type="ECO:0000256" key="5">
    <source>
        <dbReference type="SAM" id="MobiDB-lite"/>
    </source>
</evidence>
<feature type="compositionally biased region" description="Acidic residues" evidence="5">
    <location>
        <begin position="531"/>
        <end position="557"/>
    </location>
</feature>
<feature type="region of interest" description="Disordered" evidence="5">
    <location>
        <begin position="456"/>
        <end position="508"/>
    </location>
</feature>
<dbReference type="GO" id="GO:0000159">
    <property type="term" value="C:protein phosphatase type 2A complex"/>
    <property type="evidence" value="ECO:0007669"/>
    <property type="project" value="UniProtKB-UniRule"/>
</dbReference>
<dbReference type="PROSITE" id="PS01024">
    <property type="entry name" value="PR55_1"/>
    <property type="match status" value="1"/>
</dbReference>
<dbReference type="Gene3D" id="2.130.10.10">
    <property type="entry name" value="YVTN repeat-like/Quinoprotein amine dehydrogenase"/>
    <property type="match status" value="3"/>
</dbReference>
<sequence>MACGSLETLKWHINQIKGDNCGDIKDADVFTCLEFNNLGDYLAAGDKSGRIYVFNNSNQKSGTYSIYCAFTSHEPEFDYLKSLEIEEKINAICWLPSINNSLHLLSTNDKVIKLWRMSVQHPKAYNFNFRGDETNEDPDSDPGCSSDTTNKVNDSLRVPPLRLVTSAANLRVPRYRKSDKLTIEVRPRRVFANAHTYHINAISVNSDQETFLSADDLRINLWHLDITNQSFTIIDLKPANMEELSEVITCSRFHPEHCHLLAYSTSRGVVRLCDMRQSALCDNHLLVLDDPALSQQRGFFADIIASLSDFRFDHSGNYILARDYLNLKVWDVRNGSQPCEVYSVHEPLRSQLCMLYESDGIFDKFLCSWSEDDRYVATGSYGNVLRIFDRSNGSDWMYDLGESNLLPAYPGTGPTSLRPRRTRLRPKQFIAPDSQLGSDMGLTSVFLAHANSIESSVFGDRSPPEGGKHSSSHHRRKPLERHSRSITVPRTLPVGSKRRKQALPSRSKVVVDLAAGSSVAAGKSFNKDGDKEDDEVEEAEEEEDDEESTQEVDDEVSPGEGEAGEGSNVDSDHLNGGSSPFLEEEEGETTDESQDKHYSGGSNCSTSSPTGLRQLDFQRKFMQITWHPQRRLIVSACGNQLFLCCGKQIFPPPPSPERCSPPPSTDRVNNEDAVGVSSPLDVKAAKRRRRRKGTAETVVCHLSPPPLTTPHETPSEPPEDTIDGGGHVTVVSKFSTFCKNVTPKSVHEDHPDLLTATAAPDTDPTFLANLRAAGLNQTDAISGSPVQEIGGDIEME</sequence>
<proteinExistence type="inferred from homology"/>
<gene>
    <name evidence="6" type="ORF">TR136761</name>
</gene>
<dbReference type="PRINTS" id="PR00600">
    <property type="entry name" value="PP2APR55"/>
</dbReference>
<feature type="compositionally biased region" description="Acidic residues" evidence="5">
    <location>
        <begin position="582"/>
        <end position="592"/>
    </location>
</feature>
<keyword evidence="2 4" id="KW-0853">WD repeat</keyword>
<dbReference type="SUPFAM" id="SSF50978">
    <property type="entry name" value="WD40 repeat-like"/>
    <property type="match status" value="1"/>
</dbReference>
<feature type="region of interest" description="Disordered" evidence="5">
    <location>
        <begin position="130"/>
        <end position="153"/>
    </location>
</feature>
<comment type="similarity">
    <text evidence="1 4">Belongs to the phosphatase 2A regulatory subunit B family.</text>
</comment>
<feature type="region of interest" description="Disordered" evidence="5">
    <location>
        <begin position="521"/>
        <end position="611"/>
    </location>
</feature>
<name>A0A0X3P8F7_SCHSO</name>
<evidence type="ECO:0000256" key="4">
    <source>
        <dbReference type="RuleBase" id="RU331113"/>
    </source>
</evidence>
<dbReference type="EMBL" id="GEEE01015001">
    <property type="protein sequence ID" value="JAP48224.1"/>
    <property type="molecule type" value="Transcribed_RNA"/>
</dbReference>
<dbReference type="InterPro" id="IPR000009">
    <property type="entry name" value="PP2A_PR55"/>
</dbReference>
<dbReference type="InterPro" id="IPR018067">
    <property type="entry name" value="PP2A_PR55_CS"/>
</dbReference>
<evidence type="ECO:0000313" key="6">
    <source>
        <dbReference type="EMBL" id="JAP48224.1"/>
    </source>
</evidence>
<accession>A0A0X3P8F7</accession>
<dbReference type="InterPro" id="IPR001680">
    <property type="entry name" value="WD40_rpt"/>
</dbReference>
<dbReference type="InterPro" id="IPR015943">
    <property type="entry name" value="WD40/YVTN_repeat-like_dom_sf"/>
</dbReference>
<evidence type="ECO:0000256" key="3">
    <source>
        <dbReference type="ARBA" id="ARBA00022737"/>
    </source>
</evidence>
<feature type="compositionally biased region" description="Polar residues" evidence="5">
    <location>
        <begin position="143"/>
        <end position="153"/>
    </location>
</feature>
<feature type="compositionally biased region" description="Pro residues" evidence="5">
    <location>
        <begin position="652"/>
        <end position="664"/>
    </location>
</feature>